<feature type="transmembrane region" description="Helical" evidence="1">
    <location>
        <begin position="141"/>
        <end position="165"/>
    </location>
</feature>
<dbReference type="PANTHER" id="PTHR11360">
    <property type="entry name" value="MONOCARBOXYLATE TRANSPORTER"/>
    <property type="match status" value="1"/>
</dbReference>
<feature type="transmembrane region" description="Helical" evidence="1">
    <location>
        <begin position="78"/>
        <end position="101"/>
    </location>
</feature>
<protein>
    <recommendedName>
        <fullName evidence="4">MFS transporter</fullName>
    </recommendedName>
</protein>
<feature type="transmembrane region" description="Helical" evidence="1">
    <location>
        <begin position="52"/>
        <end position="72"/>
    </location>
</feature>
<keyword evidence="3" id="KW-1185">Reference proteome</keyword>
<feature type="transmembrane region" description="Helical" evidence="1">
    <location>
        <begin position="113"/>
        <end position="135"/>
    </location>
</feature>
<dbReference type="GO" id="GO:0022857">
    <property type="term" value="F:transmembrane transporter activity"/>
    <property type="evidence" value="ECO:0007669"/>
    <property type="project" value="InterPro"/>
</dbReference>
<dbReference type="PANTHER" id="PTHR11360:SF251">
    <property type="entry name" value="MAJOR FACILITATOR SUPERFAMILY (MFS) PROFILE DOMAIN-CONTAINING PROTEIN"/>
    <property type="match status" value="1"/>
</dbReference>
<keyword evidence="1" id="KW-0812">Transmembrane</keyword>
<keyword evidence="1" id="KW-0472">Membrane</keyword>
<organism evidence="2 3">
    <name type="scientific">Desmophyllum pertusum</name>
    <dbReference type="NCBI Taxonomy" id="174260"/>
    <lineage>
        <taxon>Eukaryota</taxon>
        <taxon>Metazoa</taxon>
        <taxon>Cnidaria</taxon>
        <taxon>Anthozoa</taxon>
        <taxon>Hexacorallia</taxon>
        <taxon>Scleractinia</taxon>
        <taxon>Caryophylliina</taxon>
        <taxon>Caryophylliidae</taxon>
        <taxon>Desmophyllum</taxon>
    </lineage>
</organism>
<dbReference type="SUPFAM" id="SSF103473">
    <property type="entry name" value="MFS general substrate transporter"/>
    <property type="match status" value="1"/>
</dbReference>
<dbReference type="InterPro" id="IPR036259">
    <property type="entry name" value="MFS_trans_sf"/>
</dbReference>
<sequence length="223" mass="24645">MYIPYINLVKYCEDLAITAQKASRLFIFIGLASCFARLMTGRLCNDKRVKPVYIYQASMVTAGLSAFMLPLATEYWNLITFSVIYGVSDGVFMSTQNFILLTCVDSKRTTASFCINNLVYALAAAAGGPIAALIADQTGNYVYSFYMTGGVLLTAFLIPVILVFVNRAKYKVHPRLDSEVDEEEEETVHTVSKEVQTQDQAQEFGTKLCAGTLTRMRSASAII</sequence>
<name>A0A9W9YST1_9CNID</name>
<evidence type="ECO:0000313" key="3">
    <source>
        <dbReference type="Proteomes" id="UP001163046"/>
    </source>
</evidence>
<dbReference type="InterPro" id="IPR011701">
    <property type="entry name" value="MFS"/>
</dbReference>
<reference evidence="2" key="1">
    <citation type="submission" date="2023-01" db="EMBL/GenBank/DDBJ databases">
        <title>Genome assembly of the deep-sea coral Lophelia pertusa.</title>
        <authorList>
            <person name="Herrera S."/>
            <person name="Cordes E."/>
        </authorList>
    </citation>
    <scope>NUCLEOTIDE SEQUENCE</scope>
    <source>
        <strain evidence="2">USNM1676648</strain>
        <tissue evidence="2">Polyp</tissue>
    </source>
</reference>
<accession>A0A9W9YST1</accession>
<dbReference type="AlphaFoldDB" id="A0A9W9YST1"/>
<dbReference type="Pfam" id="PF07690">
    <property type="entry name" value="MFS_1"/>
    <property type="match status" value="1"/>
</dbReference>
<dbReference type="InterPro" id="IPR050327">
    <property type="entry name" value="Proton-linked_MCT"/>
</dbReference>
<dbReference type="Gene3D" id="1.20.1250.20">
    <property type="entry name" value="MFS general substrate transporter like domains"/>
    <property type="match status" value="1"/>
</dbReference>
<evidence type="ECO:0008006" key="4">
    <source>
        <dbReference type="Google" id="ProtNLM"/>
    </source>
</evidence>
<dbReference type="EMBL" id="MU827303">
    <property type="protein sequence ID" value="KAJ7365582.1"/>
    <property type="molecule type" value="Genomic_DNA"/>
</dbReference>
<dbReference type="Proteomes" id="UP001163046">
    <property type="component" value="Unassembled WGS sequence"/>
</dbReference>
<proteinExistence type="predicted"/>
<evidence type="ECO:0000313" key="2">
    <source>
        <dbReference type="EMBL" id="KAJ7365582.1"/>
    </source>
</evidence>
<gene>
    <name evidence="2" type="ORF">OS493_005697</name>
</gene>
<dbReference type="OrthoDB" id="6509908at2759"/>
<comment type="caution">
    <text evidence="2">The sequence shown here is derived from an EMBL/GenBank/DDBJ whole genome shotgun (WGS) entry which is preliminary data.</text>
</comment>
<keyword evidence="1" id="KW-1133">Transmembrane helix</keyword>
<evidence type="ECO:0000256" key="1">
    <source>
        <dbReference type="SAM" id="Phobius"/>
    </source>
</evidence>